<gene>
    <name evidence="3" type="primary">def</name>
    <name evidence="3" type="ORF">GE300_00810</name>
</gene>
<dbReference type="Pfam" id="PF01327">
    <property type="entry name" value="Pep_deformylase"/>
    <property type="match status" value="1"/>
</dbReference>
<name>A0A6L5YUY6_9RHOB</name>
<evidence type="ECO:0000256" key="1">
    <source>
        <dbReference type="ARBA" id="ARBA00010759"/>
    </source>
</evidence>
<dbReference type="AlphaFoldDB" id="A0A6L5YUY6"/>
<evidence type="ECO:0000313" key="3">
    <source>
        <dbReference type="EMBL" id="MSU88153.1"/>
    </source>
</evidence>
<evidence type="ECO:0000256" key="2">
    <source>
        <dbReference type="HAMAP-Rule" id="MF_00163"/>
    </source>
</evidence>
<organism evidence="3 4">
    <name type="scientific">Halovulum marinum</name>
    <dbReference type="NCBI Taxonomy" id="2662447"/>
    <lineage>
        <taxon>Bacteria</taxon>
        <taxon>Pseudomonadati</taxon>
        <taxon>Pseudomonadota</taxon>
        <taxon>Alphaproteobacteria</taxon>
        <taxon>Rhodobacterales</taxon>
        <taxon>Paracoccaceae</taxon>
        <taxon>Halovulum</taxon>
    </lineage>
</organism>
<dbReference type="Gene3D" id="3.90.45.10">
    <property type="entry name" value="Peptide deformylase"/>
    <property type="match status" value="1"/>
</dbReference>
<dbReference type="CDD" id="cd00487">
    <property type="entry name" value="Pep_deformylase"/>
    <property type="match status" value="1"/>
</dbReference>
<sequence>MPRPYLIWPDKRLSQVAAPVAAVDDAVRALWDEMLEAMYAMPGVGLAAPQLGVGLRVVVVDAGADRKPLRMANPKILEWSLETEAGQEGSPNLPGLRAEVIRPCDVTVQWLDETGARRERHLTGLWARSLQHQVDHLEGRLFIDRLGPVKRRMLLQKHAKRQRAAKRSG</sequence>
<dbReference type="SUPFAM" id="SSF56420">
    <property type="entry name" value="Peptide deformylase"/>
    <property type="match status" value="1"/>
</dbReference>
<dbReference type="Proteomes" id="UP000474957">
    <property type="component" value="Unassembled WGS sequence"/>
</dbReference>
<dbReference type="HAMAP" id="MF_00163">
    <property type="entry name" value="Pep_deformylase"/>
    <property type="match status" value="1"/>
</dbReference>
<comment type="caution">
    <text evidence="2">Lacks conserved residue(s) required for the propagation of feature annotation.</text>
</comment>
<dbReference type="InterPro" id="IPR036821">
    <property type="entry name" value="Peptide_deformylase_sf"/>
</dbReference>
<dbReference type="NCBIfam" id="TIGR00079">
    <property type="entry name" value="pept_deformyl"/>
    <property type="match status" value="1"/>
</dbReference>
<dbReference type="RefSeq" id="WP_154443948.1">
    <property type="nucleotide sequence ID" value="NZ_WIND01000001.1"/>
</dbReference>
<dbReference type="PANTHER" id="PTHR10458">
    <property type="entry name" value="PEPTIDE DEFORMYLASE"/>
    <property type="match status" value="1"/>
</dbReference>
<dbReference type="NCBIfam" id="NF001159">
    <property type="entry name" value="PRK00150.1-3"/>
    <property type="match status" value="1"/>
</dbReference>
<comment type="similarity">
    <text evidence="1 2">Belongs to the polypeptide deformylase family.</text>
</comment>
<keyword evidence="4" id="KW-1185">Reference proteome</keyword>
<evidence type="ECO:0000313" key="4">
    <source>
        <dbReference type="Proteomes" id="UP000474957"/>
    </source>
</evidence>
<accession>A0A6L5YUY6</accession>
<proteinExistence type="inferred from homology"/>
<dbReference type="EMBL" id="WIND01000001">
    <property type="protein sequence ID" value="MSU88153.1"/>
    <property type="molecule type" value="Genomic_DNA"/>
</dbReference>
<dbReference type="PRINTS" id="PR01576">
    <property type="entry name" value="PDEFORMYLASE"/>
</dbReference>
<dbReference type="GO" id="GO:0042586">
    <property type="term" value="F:peptide deformylase activity"/>
    <property type="evidence" value="ECO:0007669"/>
    <property type="project" value="InterPro"/>
</dbReference>
<reference evidence="3 4" key="1">
    <citation type="submission" date="2019-10" db="EMBL/GenBank/DDBJ databases">
        <title>Cognatihalovulum marinum gen. nov. sp. nov., a new member of the family Rhodobacteraceae isolated from deep seawater of the Northwest Indian Ocean.</title>
        <authorList>
            <person name="Ruan C."/>
            <person name="Wang J."/>
            <person name="Zheng X."/>
            <person name="Song L."/>
            <person name="Zhu Y."/>
            <person name="Huang Y."/>
            <person name="Lu Z."/>
            <person name="Du W."/>
            <person name="Huang L."/>
            <person name="Dai X."/>
        </authorList>
    </citation>
    <scope>NUCLEOTIDE SEQUENCE [LARGE SCALE GENOMIC DNA]</scope>
    <source>
        <strain evidence="3 4">2CG4</strain>
    </source>
</reference>
<dbReference type="PANTHER" id="PTHR10458:SF22">
    <property type="entry name" value="PEPTIDE DEFORMYLASE"/>
    <property type="match status" value="1"/>
</dbReference>
<comment type="caution">
    <text evidence="3">The sequence shown here is derived from an EMBL/GenBank/DDBJ whole genome shotgun (WGS) entry which is preliminary data.</text>
</comment>
<protein>
    <recommendedName>
        <fullName evidence="2">Peptide deformylase-like</fullName>
    </recommendedName>
    <alternativeName>
        <fullName evidence="2">Polypeptide deformylase-like</fullName>
    </alternativeName>
</protein>
<dbReference type="InterPro" id="IPR023635">
    <property type="entry name" value="Peptide_deformylase"/>
</dbReference>
<keyword evidence="3" id="KW-0378">Hydrolase</keyword>
<dbReference type="PIRSF" id="PIRSF004749">
    <property type="entry name" value="Pep_def"/>
    <property type="match status" value="1"/>
</dbReference>